<evidence type="ECO:0000313" key="3">
    <source>
        <dbReference type="Proteomes" id="UP001199816"/>
    </source>
</evidence>
<dbReference type="PANTHER" id="PTHR36440:SF1">
    <property type="entry name" value="PUTATIVE (AFU_ORTHOLOGUE AFUA_8G07350)-RELATED"/>
    <property type="match status" value="1"/>
</dbReference>
<keyword evidence="3" id="KW-1185">Reference proteome</keyword>
<dbReference type="Pfam" id="PF07883">
    <property type="entry name" value="Cupin_2"/>
    <property type="match status" value="1"/>
</dbReference>
<evidence type="ECO:0000259" key="1">
    <source>
        <dbReference type="Pfam" id="PF07883"/>
    </source>
</evidence>
<dbReference type="Gene3D" id="2.60.120.10">
    <property type="entry name" value="Jelly Rolls"/>
    <property type="match status" value="1"/>
</dbReference>
<dbReference type="InterPro" id="IPR053146">
    <property type="entry name" value="QDO-like"/>
</dbReference>
<comment type="caution">
    <text evidence="2">The sequence shown here is derived from an EMBL/GenBank/DDBJ whole genome shotgun (WGS) entry which is preliminary data.</text>
</comment>
<protein>
    <submittedName>
        <fullName evidence="2">Cupin domain-containing protein</fullName>
    </submittedName>
</protein>
<dbReference type="InterPro" id="IPR013096">
    <property type="entry name" value="Cupin_2"/>
</dbReference>
<evidence type="ECO:0000313" key="2">
    <source>
        <dbReference type="EMBL" id="MCD2423259.1"/>
    </source>
</evidence>
<proteinExistence type="predicted"/>
<organism evidence="2 3">
    <name type="scientific">Niabella pedocola</name>
    <dbReference type="NCBI Taxonomy" id="1752077"/>
    <lineage>
        <taxon>Bacteria</taxon>
        <taxon>Pseudomonadati</taxon>
        <taxon>Bacteroidota</taxon>
        <taxon>Chitinophagia</taxon>
        <taxon>Chitinophagales</taxon>
        <taxon>Chitinophagaceae</taxon>
        <taxon>Niabella</taxon>
    </lineage>
</organism>
<reference evidence="2 3" key="1">
    <citation type="submission" date="2021-11" db="EMBL/GenBank/DDBJ databases">
        <title>Genomic of Niabella pedocola.</title>
        <authorList>
            <person name="Wu T."/>
        </authorList>
    </citation>
    <scope>NUCLEOTIDE SEQUENCE [LARGE SCALE GENOMIC DNA]</scope>
    <source>
        <strain evidence="2 3">JCM 31011</strain>
    </source>
</reference>
<dbReference type="PANTHER" id="PTHR36440">
    <property type="entry name" value="PUTATIVE (AFU_ORTHOLOGUE AFUA_8G07350)-RELATED"/>
    <property type="match status" value="1"/>
</dbReference>
<dbReference type="SUPFAM" id="SSF51182">
    <property type="entry name" value="RmlC-like cupins"/>
    <property type="match status" value="1"/>
</dbReference>
<dbReference type="InterPro" id="IPR011051">
    <property type="entry name" value="RmlC_Cupin_sf"/>
</dbReference>
<gene>
    <name evidence="2" type="ORF">LQ567_10850</name>
</gene>
<dbReference type="RefSeq" id="WP_231004523.1">
    <property type="nucleotide sequence ID" value="NZ_JAJNEC010000005.1"/>
</dbReference>
<sequence length="157" mass="17274">MEHSKTPSYRSYQGGYFRTLIAPDQTGEALAILELTLPRGGEPPPHIHTHEDEAFYVVEGTIDVTIAGKTTSLKAGEALFAPKNVPHSFRILTERATLLNLITPGRLWNYFIEFSQPLSEVPETVAAPAPPSPDVLSSMIHVITNTYKVTFVQPTNS</sequence>
<accession>A0ABS8PR23</accession>
<feature type="domain" description="Cupin type-2" evidence="1">
    <location>
        <begin position="35"/>
        <end position="96"/>
    </location>
</feature>
<name>A0ABS8PR23_9BACT</name>
<dbReference type="EMBL" id="JAJNEC010000005">
    <property type="protein sequence ID" value="MCD2423259.1"/>
    <property type="molecule type" value="Genomic_DNA"/>
</dbReference>
<dbReference type="InterPro" id="IPR014710">
    <property type="entry name" value="RmlC-like_jellyroll"/>
</dbReference>
<dbReference type="Proteomes" id="UP001199816">
    <property type="component" value="Unassembled WGS sequence"/>
</dbReference>